<proteinExistence type="predicted"/>
<evidence type="ECO:0008006" key="4">
    <source>
        <dbReference type="Google" id="ProtNLM"/>
    </source>
</evidence>
<dbReference type="Proteomes" id="UP000217549">
    <property type="component" value="Chromosome I"/>
</dbReference>
<gene>
    <name evidence="2" type="ORF">EHLA_0951</name>
</gene>
<name>A0A285PQ05_9FIRM</name>
<dbReference type="RefSeq" id="WP_096239500.1">
    <property type="nucleotide sequence ID" value="NZ_LT907978.1"/>
</dbReference>
<feature type="transmembrane region" description="Helical" evidence="1">
    <location>
        <begin position="118"/>
        <end position="139"/>
    </location>
</feature>
<accession>A0A285PQ05</accession>
<keyword evidence="1" id="KW-0812">Transmembrane</keyword>
<protein>
    <recommendedName>
        <fullName evidence="4">Stage II sporulation protein M</fullName>
    </recommendedName>
</protein>
<reference evidence="3" key="1">
    <citation type="submission" date="2017-09" db="EMBL/GenBank/DDBJ databases">
        <authorList>
            <person name="Shetty A S."/>
        </authorList>
    </citation>
    <scope>NUCLEOTIDE SEQUENCE [LARGE SCALE GENOMIC DNA]</scope>
</reference>
<organism evidence="2 3">
    <name type="scientific">Anaerobutyricum hallii</name>
    <dbReference type="NCBI Taxonomy" id="39488"/>
    <lineage>
        <taxon>Bacteria</taxon>
        <taxon>Bacillati</taxon>
        <taxon>Bacillota</taxon>
        <taxon>Clostridia</taxon>
        <taxon>Lachnospirales</taxon>
        <taxon>Lachnospiraceae</taxon>
        <taxon>Anaerobutyricum</taxon>
    </lineage>
</organism>
<dbReference type="KEGG" id="ehl:EHLA_0951"/>
<keyword evidence="3" id="KW-1185">Reference proteome</keyword>
<evidence type="ECO:0000313" key="3">
    <source>
        <dbReference type="Proteomes" id="UP000217549"/>
    </source>
</evidence>
<feature type="transmembrane region" description="Helical" evidence="1">
    <location>
        <begin position="12"/>
        <end position="34"/>
    </location>
</feature>
<dbReference type="EMBL" id="LT907978">
    <property type="protein sequence ID" value="SOB71688.1"/>
    <property type="molecule type" value="Genomic_DNA"/>
</dbReference>
<sequence length="200" mass="23377">MYYTIEGKRVLGILYIAGLITGTLFFNITMKMQIFKLSDFLDFTEYMKMLENIDLSTFCSYVFFVRFRQLILFFIGLFLFSPYIVFCLLDYITSIFIGILLSVMVLKYGWTGMIGGVCFLFPQYVFYGMIFIIIYIYLFRNAVIGNFYMAISRGRHGNSQTLLKDRIIITLLIIGLFFVGCYLEAYISPLILKKIFSIFP</sequence>
<evidence type="ECO:0000256" key="1">
    <source>
        <dbReference type="SAM" id="Phobius"/>
    </source>
</evidence>
<evidence type="ECO:0000313" key="2">
    <source>
        <dbReference type="EMBL" id="SOB71688.1"/>
    </source>
</evidence>
<keyword evidence="1" id="KW-1133">Transmembrane helix</keyword>
<feature type="transmembrane region" description="Helical" evidence="1">
    <location>
        <begin position="167"/>
        <end position="187"/>
    </location>
</feature>
<dbReference type="STRING" id="39488.ERS852450_02326"/>
<keyword evidence="1" id="KW-0472">Membrane</keyword>
<dbReference type="AlphaFoldDB" id="A0A285PQ05"/>